<accession>A0A538SQ70</accession>
<dbReference type="PROSITE" id="PS00136">
    <property type="entry name" value="SUBTILASE_ASP"/>
    <property type="match status" value="1"/>
</dbReference>
<feature type="active site" description="Charge relay system" evidence="5 6">
    <location>
        <position position="213"/>
    </location>
</feature>
<evidence type="ECO:0000256" key="8">
    <source>
        <dbReference type="SAM" id="SignalP"/>
    </source>
</evidence>
<dbReference type="InterPro" id="IPR025965">
    <property type="entry name" value="FlgD/Vpr_Ig-like"/>
</dbReference>
<comment type="caution">
    <text evidence="11">The sequence shown here is derived from an EMBL/GenBank/DDBJ whole genome shotgun (WGS) entry which is preliminary data.</text>
</comment>
<dbReference type="Pfam" id="PF13860">
    <property type="entry name" value="FlgD_ig"/>
    <property type="match status" value="1"/>
</dbReference>
<organism evidence="11 12">
    <name type="scientific">Eiseniibacteriota bacterium</name>
    <dbReference type="NCBI Taxonomy" id="2212470"/>
    <lineage>
        <taxon>Bacteria</taxon>
        <taxon>Candidatus Eiseniibacteriota</taxon>
    </lineage>
</organism>
<dbReference type="PRINTS" id="PR00723">
    <property type="entry name" value="SUBTILISIN"/>
</dbReference>
<feature type="domain" description="Peptidase S8/S53" evidence="9">
    <location>
        <begin position="469"/>
        <end position="617"/>
    </location>
</feature>
<evidence type="ECO:0000256" key="3">
    <source>
        <dbReference type="ARBA" id="ARBA00022801"/>
    </source>
</evidence>
<dbReference type="PROSITE" id="PS00138">
    <property type="entry name" value="SUBTILASE_SER"/>
    <property type="match status" value="1"/>
</dbReference>
<feature type="domain" description="FlgD/Vpr Ig-like" evidence="10">
    <location>
        <begin position="772"/>
        <end position="824"/>
    </location>
</feature>
<evidence type="ECO:0000256" key="5">
    <source>
        <dbReference type="PIRSR" id="PIRSR615500-1"/>
    </source>
</evidence>
<dbReference type="InterPro" id="IPR015500">
    <property type="entry name" value="Peptidase_S8_subtilisin-rel"/>
</dbReference>
<evidence type="ECO:0000256" key="4">
    <source>
        <dbReference type="ARBA" id="ARBA00022825"/>
    </source>
</evidence>
<evidence type="ECO:0000256" key="6">
    <source>
        <dbReference type="PROSITE-ProRule" id="PRU01240"/>
    </source>
</evidence>
<evidence type="ECO:0000313" key="11">
    <source>
        <dbReference type="EMBL" id="TMQ53523.1"/>
    </source>
</evidence>
<name>A0A538SQ70_UNCEI</name>
<feature type="domain" description="Peptidase S8/S53" evidence="9">
    <location>
        <begin position="144"/>
        <end position="381"/>
    </location>
</feature>
<keyword evidence="8" id="KW-0732">Signal</keyword>
<dbReference type="PANTHER" id="PTHR43806">
    <property type="entry name" value="PEPTIDASE S8"/>
    <property type="match status" value="1"/>
</dbReference>
<dbReference type="InterPro" id="IPR023827">
    <property type="entry name" value="Peptidase_S8_Asp-AS"/>
</dbReference>
<keyword evidence="3 6" id="KW-0378">Hydrolase</keyword>
<evidence type="ECO:0000256" key="1">
    <source>
        <dbReference type="ARBA" id="ARBA00011073"/>
    </source>
</evidence>
<feature type="active site" description="Charge relay system" evidence="5 6">
    <location>
        <position position="153"/>
    </location>
</feature>
<feature type="chain" id="PRO_5022186311" description="T9SS type A sorting domain-containing protein" evidence="8">
    <location>
        <begin position="28"/>
        <end position="835"/>
    </location>
</feature>
<feature type="signal peptide" evidence="8">
    <location>
        <begin position="1"/>
        <end position="27"/>
    </location>
</feature>
<evidence type="ECO:0000256" key="7">
    <source>
        <dbReference type="RuleBase" id="RU003355"/>
    </source>
</evidence>
<dbReference type="Gene3D" id="3.40.50.200">
    <property type="entry name" value="Peptidase S8/S53 domain"/>
    <property type="match status" value="1"/>
</dbReference>
<dbReference type="InterPro" id="IPR000209">
    <property type="entry name" value="Peptidase_S8/S53_dom"/>
</dbReference>
<dbReference type="SUPFAM" id="SSF52743">
    <property type="entry name" value="Subtilisin-like"/>
    <property type="match status" value="1"/>
</dbReference>
<comment type="similarity">
    <text evidence="1 6 7">Belongs to the peptidase S8 family.</text>
</comment>
<gene>
    <name evidence="11" type="ORF">E6K74_09305</name>
</gene>
<dbReference type="GO" id="GO:0006508">
    <property type="term" value="P:proteolysis"/>
    <property type="evidence" value="ECO:0007669"/>
    <property type="project" value="UniProtKB-KW"/>
</dbReference>
<keyword evidence="4 6" id="KW-0720">Serine protease</keyword>
<proteinExistence type="inferred from homology"/>
<dbReference type="InterPro" id="IPR023828">
    <property type="entry name" value="Peptidase_S8_Ser-AS"/>
</dbReference>
<dbReference type="InterPro" id="IPR050131">
    <property type="entry name" value="Peptidase_S8_subtilisin-like"/>
</dbReference>
<sequence>MPRISCRALTLAVLFACIALNPHLGNAAPRSVDPALKNIRVGEAISERFLSRDSKGGVLVDLIVEGDVPTELLRGRGIEVNTRMGRLMTARCPLPLLSALLDLPGIERVQVSERCKPNLNLSAVDVGVTTVRTVTPPSFSGQTGSGVLVGVVDTGIDYANGDFKKADGTTRLVSLWDQTGAGAPPPAGYSYGAEWLPAAINAATSSEDDTAGHGSHVMGIAAGDGSATGNGRPAFTYVGMAPEADLCMVKTTFSTANIVDGVHYIFQKAASLGKQAVVNLSLGTQSGPHDGTANMDLLLNGLTGPGKIIVASAGNAGEDNLHGLVTVAPATPRSMTMVVPTYTRKTGAGNDVLLFSGWYEGGNQISLTITTPGGTTIGPVETGSFAQNQNTADGFLNIFNGTTSPSNGDNEIYIELFDGFANRPPRDGTWTFTFTPVSLTASGRVDMYIYANDLGDASQLAVWNQGLVLGGVVGSPGDADSIITAAAHTTKDCWTSVDTQTYCWNPQPTLGAIAPFSSQGPRRDGAAKPDLSAPGFGVTSTLSANYVAQTALIVTDGVHLNFAGTSMSAPHITGATALLLAQGAWANSTPSRIRQRLQSTARSDGFTGAVPNLTWGYGKLDIAAALAAPMTLLVPHPGKGNLYAVGKYDSVNVVVTGFTADSVSFSLSLDGGGSYPTALGTLLNVAPGPPRHLTFLVDNSMSTNQAKVRAVARQGVTTLTAFSDSLFVIAIPSAVQAETTTLPARFALEANAPNPFNPLTTIHFELDRAGPAALRVFSIRGALVRTLVQKELPSGRYRTQWDGRDEQGRPVGSGVYIYRLTASGRDLARKMSLLK</sequence>
<evidence type="ECO:0000259" key="9">
    <source>
        <dbReference type="Pfam" id="PF00082"/>
    </source>
</evidence>
<evidence type="ECO:0000313" key="12">
    <source>
        <dbReference type="Proteomes" id="UP000319829"/>
    </source>
</evidence>
<feature type="active site" description="Charge relay system" evidence="5 6">
    <location>
        <position position="566"/>
    </location>
</feature>
<evidence type="ECO:0000259" key="10">
    <source>
        <dbReference type="Pfam" id="PF13860"/>
    </source>
</evidence>
<reference evidence="11 12" key="1">
    <citation type="journal article" date="2019" name="Nat. Microbiol.">
        <title>Mediterranean grassland soil C-N compound turnover is dependent on rainfall and depth, and is mediated by genomically divergent microorganisms.</title>
        <authorList>
            <person name="Diamond S."/>
            <person name="Andeer P.F."/>
            <person name="Li Z."/>
            <person name="Crits-Christoph A."/>
            <person name="Burstein D."/>
            <person name="Anantharaman K."/>
            <person name="Lane K.R."/>
            <person name="Thomas B.C."/>
            <person name="Pan C."/>
            <person name="Northen T.R."/>
            <person name="Banfield J.F."/>
        </authorList>
    </citation>
    <scope>NUCLEOTIDE SEQUENCE [LARGE SCALE GENOMIC DNA]</scope>
    <source>
        <strain evidence="11">WS_4</strain>
    </source>
</reference>
<dbReference type="Proteomes" id="UP000319829">
    <property type="component" value="Unassembled WGS sequence"/>
</dbReference>
<dbReference type="GO" id="GO:0004252">
    <property type="term" value="F:serine-type endopeptidase activity"/>
    <property type="evidence" value="ECO:0007669"/>
    <property type="project" value="UniProtKB-UniRule"/>
</dbReference>
<dbReference type="PANTHER" id="PTHR43806:SF11">
    <property type="entry name" value="CEREVISIN-RELATED"/>
    <property type="match status" value="1"/>
</dbReference>
<dbReference type="Pfam" id="PF00082">
    <property type="entry name" value="Peptidase_S8"/>
    <property type="match status" value="2"/>
</dbReference>
<dbReference type="PROSITE" id="PS51892">
    <property type="entry name" value="SUBTILASE"/>
    <property type="match status" value="1"/>
</dbReference>
<dbReference type="AlphaFoldDB" id="A0A538SQ70"/>
<dbReference type="InterPro" id="IPR036852">
    <property type="entry name" value="Peptidase_S8/S53_dom_sf"/>
</dbReference>
<evidence type="ECO:0000256" key="2">
    <source>
        <dbReference type="ARBA" id="ARBA00022670"/>
    </source>
</evidence>
<dbReference type="Gene3D" id="2.60.120.1290">
    <property type="match status" value="1"/>
</dbReference>
<dbReference type="EMBL" id="VBOU01000085">
    <property type="protein sequence ID" value="TMQ53523.1"/>
    <property type="molecule type" value="Genomic_DNA"/>
</dbReference>
<protein>
    <recommendedName>
        <fullName evidence="13">T9SS type A sorting domain-containing protein</fullName>
    </recommendedName>
</protein>
<evidence type="ECO:0008006" key="13">
    <source>
        <dbReference type="Google" id="ProtNLM"/>
    </source>
</evidence>
<dbReference type="Gene3D" id="2.60.40.4070">
    <property type="match status" value="1"/>
</dbReference>
<keyword evidence="2 6" id="KW-0645">Protease</keyword>